<organism evidence="1 2">
    <name type="scientific">Portunus trituberculatus</name>
    <name type="common">Swimming crab</name>
    <name type="synonym">Neptunus trituberculatus</name>
    <dbReference type="NCBI Taxonomy" id="210409"/>
    <lineage>
        <taxon>Eukaryota</taxon>
        <taxon>Metazoa</taxon>
        <taxon>Ecdysozoa</taxon>
        <taxon>Arthropoda</taxon>
        <taxon>Crustacea</taxon>
        <taxon>Multicrustacea</taxon>
        <taxon>Malacostraca</taxon>
        <taxon>Eumalacostraca</taxon>
        <taxon>Eucarida</taxon>
        <taxon>Decapoda</taxon>
        <taxon>Pleocyemata</taxon>
        <taxon>Brachyura</taxon>
        <taxon>Eubrachyura</taxon>
        <taxon>Portunoidea</taxon>
        <taxon>Portunidae</taxon>
        <taxon>Portuninae</taxon>
        <taxon>Portunus</taxon>
    </lineage>
</organism>
<evidence type="ECO:0000313" key="2">
    <source>
        <dbReference type="Proteomes" id="UP000324222"/>
    </source>
</evidence>
<reference evidence="1 2" key="1">
    <citation type="submission" date="2019-05" db="EMBL/GenBank/DDBJ databases">
        <title>Another draft genome of Portunus trituberculatus and its Hox gene families provides insights of decapod evolution.</title>
        <authorList>
            <person name="Jeong J.-H."/>
            <person name="Song I."/>
            <person name="Kim S."/>
            <person name="Choi T."/>
            <person name="Kim D."/>
            <person name="Ryu S."/>
            <person name="Kim W."/>
        </authorList>
    </citation>
    <scope>NUCLEOTIDE SEQUENCE [LARGE SCALE GENOMIC DNA]</scope>
    <source>
        <tissue evidence="1">Muscle</tissue>
    </source>
</reference>
<name>A0A5B7DRM0_PORTR</name>
<keyword evidence="2" id="KW-1185">Reference proteome</keyword>
<dbReference type="Proteomes" id="UP000324222">
    <property type="component" value="Unassembled WGS sequence"/>
</dbReference>
<protein>
    <submittedName>
        <fullName evidence="1">Uncharacterized protein</fullName>
    </submittedName>
</protein>
<sequence>MVHRISSSFSAFFSPQWHSKVSFCLLHSTSPFPSPQNVPVHTLPLSFLPQQDTRHPRPTHGQQVWRTTQSKWETMAL</sequence>
<proteinExistence type="predicted"/>
<gene>
    <name evidence="1" type="ORF">E2C01_017330</name>
</gene>
<comment type="caution">
    <text evidence="1">The sequence shown here is derived from an EMBL/GenBank/DDBJ whole genome shotgun (WGS) entry which is preliminary data.</text>
</comment>
<dbReference type="AlphaFoldDB" id="A0A5B7DRM0"/>
<accession>A0A5B7DRM0</accession>
<dbReference type="EMBL" id="VSRR010001306">
    <property type="protein sequence ID" value="MPC24251.1"/>
    <property type="molecule type" value="Genomic_DNA"/>
</dbReference>
<evidence type="ECO:0000313" key="1">
    <source>
        <dbReference type="EMBL" id="MPC24251.1"/>
    </source>
</evidence>